<dbReference type="Pfam" id="PF04828">
    <property type="entry name" value="GFA"/>
    <property type="match status" value="1"/>
</dbReference>
<dbReference type="InterPro" id="IPR011057">
    <property type="entry name" value="Mss4-like_sf"/>
</dbReference>
<evidence type="ECO:0000313" key="7">
    <source>
        <dbReference type="Proteomes" id="UP000564378"/>
    </source>
</evidence>
<feature type="domain" description="CENP-V/GFA" evidence="5">
    <location>
        <begin position="1"/>
        <end position="90"/>
    </location>
</feature>
<dbReference type="Gene3D" id="3.90.1590.10">
    <property type="entry name" value="glutathione-dependent formaldehyde- activating enzyme (gfa)"/>
    <property type="match status" value="1"/>
</dbReference>
<reference evidence="6 7" key="1">
    <citation type="submission" date="2020-08" db="EMBL/GenBank/DDBJ databases">
        <title>Draft genome sequence of Parasphingopyxis sp. GrpM-11.</title>
        <authorList>
            <person name="Oh J."/>
            <person name="Roh D.-H."/>
        </authorList>
    </citation>
    <scope>NUCLEOTIDE SEQUENCE [LARGE SCALE GENOMIC DNA]</scope>
    <source>
        <strain evidence="6 7">GrpM-11</strain>
    </source>
</reference>
<protein>
    <submittedName>
        <fullName evidence="6">GFA family protein</fullName>
    </submittedName>
</protein>
<evidence type="ECO:0000256" key="4">
    <source>
        <dbReference type="ARBA" id="ARBA00023239"/>
    </source>
</evidence>
<keyword evidence="2" id="KW-0479">Metal-binding</keyword>
<dbReference type="InterPro" id="IPR006913">
    <property type="entry name" value="CENP-V/GFA"/>
</dbReference>
<dbReference type="Proteomes" id="UP000564378">
    <property type="component" value="Unassembled WGS sequence"/>
</dbReference>
<dbReference type="GO" id="GO:0046872">
    <property type="term" value="F:metal ion binding"/>
    <property type="evidence" value="ECO:0007669"/>
    <property type="project" value="UniProtKB-KW"/>
</dbReference>
<evidence type="ECO:0000256" key="2">
    <source>
        <dbReference type="ARBA" id="ARBA00022723"/>
    </source>
</evidence>
<dbReference type="GO" id="GO:0016846">
    <property type="term" value="F:carbon-sulfur lyase activity"/>
    <property type="evidence" value="ECO:0007669"/>
    <property type="project" value="InterPro"/>
</dbReference>
<evidence type="ECO:0000256" key="3">
    <source>
        <dbReference type="ARBA" id="ARBA00022833"/>
    </source>
</evidence>
<evidence type="ECO:0000259" key="5">
    <source>
        <dbReference type="PROSITE" id="PS51891"/>
    </source>
</evidence>
<name>A0A842HX18_9SPHN</name>
<comment type="caution">
    <text evidence="6">The sequence shown here is derived from an EMBL/GenBank/DDBJ whole genome shotgun (WGS) entry which is preliminary data.</text>
</comment>
<sequence>MFVHCCHCTECQRQTGGAFAVNALIEADRIAVRQGAIREVMLPTESGGGLATQQCGECGAVLWMYYPGAGRGVAFLRAGTLDEPAACPPDIHIFTRSKQAWVRLPDGVLAVEGYYPMRETWPEDRFARLLAAKKAAGS</sequence>
<keyword evidence="4" id="KW-0456">Lyase</keyword>
<dbReference type="AlphaFoldDB" id="A0A842HX18"/>
<evidence type="ECO:0000313" key="6">
    <source>
        <dbReference type="EMBL" id="MBC2776490.1"/>
    </source>
</evidence>
<accession>A0A842HX18</accession>
<keyword evidence="3" id="KW-0862">Zinc</keyword>
<evidence type="ECO:0000256" key="1">
    <source>
        <dbReference type="ARBA" id="ARBA00005495"/>
    </source>
</evidence>
<proteinExistence type="inferred from homology"/>
<dbReference type="PANTHER" id="PTHR33337:SF33">
    <property type="entry name" value="CENP-V_GFA DOMAIN-CONTAINING PROTEIN"/>
    <property type="match status" value="1"/>
</dbReference>
<dbReference type="PROSITE" id="PS51891">
    <property type="entry name" value="CENP_V_GFA"/>
    <property type="match status" value="1"/>
</dbReference>
<dbReference type="SUPFAM" id="SSF51316">
    <property type="entry name" value="Mss4-like"/>
    <property type="match status" value="1"/>
</dbReference>
<keyword evidence="7" id="KW-1185">Reference proteome</keyword>
<organism evidence="6 7">
    <name type="scientific">Parasphingopyxis marina</name>
    <dbReference type="NCBI Taxonomy" id="2761622"/>
    <lineage>
        <taxon>Bacteria</taxon>
        <taxon>Pseudomonadati</taxon>
        <taxon>Pseudomonadota</taxon>
        <taxon>Alphaproteobacteria</taxon>
        <taxon>Sphingomonadales</taxon>
        <taxon>Sphingomonadaceae</taxon>
        <taxon>Parasphingopyxis</taxon>
    </lineage>
</organism>
<dbReference type="EMBL" id="JACJVJ010000001">
    <property type="protein sequence ID" value="MBC2776490.1"/>
    <property type="molecule type" value="Genomic_DNA"/>
</dbReference>
<dbReference type="PANTHER" id="PTHR33337">
    <property type="entry name" value="GFA DOMAIN-CONTAINING PROTEIN"/>
    <property type="match status" value="1"/>
</dbReference>
<comment type="similarity">
    <text evidence="1">Belongs to the Gfa family.</text>
</comment>
<gene>
    <name evidence="6" type="ORF">H6P80_02530</name>
</gene>